<dbReference type="PROSITE" id="PS51294">
    <property type="entry name" value="HTH_MYB"/>
    <property type="match status" value="1"/>
</dbReference>
<comment type="subcellular location">
    <subcellularLocation>
        <location evidence="1">Nucleus</location>
    </subcellularLocation>
</comment>
<dbReference type="PROSITE" id="PS50090">
    <property type="entry name" value="MYB_LIKE"/>
    <property type="match status" value="1"/>
</dbReference>
<dbReference type="PANTHER" id="PTHR47999:SF91">
    <property type="entry name" value="TRANSCRIPTION FACTOR MYB111"/>
    <property type="match status" value="1"/>
</dbReference>
<evidence type="ECO:0000313" key="7">
    <source>
        <dbReference type="EMBL" id="MBA0845084.1"/>
    </source>
</evidence>
<keyword evidence="8" id="KW-1185">Reference proteome</keyword>
<dbReference type="PANTHER" id="PTHR47999">
    <property type="entry name" value="TRANSCRIPTION FACTOR MYB8-RELATED-RELATED"/>
    <property type="match status" value="1"/>
</dbReference>
<dbReference type="Pfam" id="PF00249">
    <property type="entry name" value="Myb_DNA-binding"/>
    <property type="match status" value="1"/>
</dbReference>
<keyword evidence="3" id="KW-0539">Nucleus</keyword>
<dbReference type="Proteomes" id="UP000593575">
    <property type="component" value="Unassembled WGS sequence"/>
</dbReference>
<gene>
    <name evidence="7" type="ORF">Goarm_023428</name>
</gene>
<proteinExistence type="predicted"/>
<evidence type="ECO:0000259" key="6">
    <source>
        <dbReference type="PROSITE" id="PS51294"/>
    </source>
</evidence>
<protein>
    <submittedName>
        <fullName evidence="7">Uncharacterized protein</fullName>
    </submittedName>
</protein>
<dbReference type="InterPro" id="IPR015495">
    <property type="entry name" value="Myb_TF_plants"/>
</dbReference>
<sequence>WSLIAAQLPGRTDNEIKNYWNSHLSRKIYSFSKTIKETKPTDLDAIKRAEDHQRKRRCGRTSRSAMKRQKLALMSLGISKTVTPNAQESGRGETLEMHGSCTHSNAAGQPQGNYDESGSNGGIALSTNSGEESSGDGIENEVLLGPYDINGVIKDTQNDARERESYGIGSSSSNTTEIADHHGDEWQMCNSSVDFIGDFQWCDDHQWELSWDDLEKVFCWSWDDANGDDEAGKNT</sequence>
<dbReference type="CDD" id="cd00167">
    <property type="entry name" value="SANT"/>
    <property type="match status" value="1"/>
</dbReference>
<evidence type="ECO:0000256" key="4">
    <source>
        <dbReference type="SAM" id="MobiDB-lite"/>
    </source>
</evidence>
<organism evidence="7 8">
    <name type="scientific">Gossypium armourianum</name>
    <dbReference type="NCBI Taxonomy" id="34283"/>
    <lineage>
        <taxon>Eukaryota</taxon>
        <taxon>Viridiplantae</taxon>
        <taxon>Streptophyta</taxon>
        <taxon>Embryophyta</taxon>
        <taxon>Tracheophyta</taxon>
        <taxon>Spermatophyta</taxon>
        <taxon>Magnoliopsida</taxon>
        <taxon>eudicotyledons</taxon>
        <taxon>Gunneridae</taxon>
        <taxon>Pentapetalae</taxon>
        <taxon>rosids</taxon>
        <taxon>malvids</taxon>
        <taxon>Malvales</taxon>
        <taxon>Malvaceae</taxon>
        <taxon>Malvoideae</taxon>
        <taxon>Gossypium</taxon>
    </lineage>
</organism>
<feature type="non-terminal residue" evidence="7">
    <location>
        <position position="1"/>
    </location>
</feature>
<name>A0A7J9KF49_9ROSI</name>
<accession>A0A7J9KF49</accession>
<feature type="domain" description="Myb-like" evidence="5">
    <location>
        <begin position="1"/>
        <end position="24"/>
    </location>
</feature>
<evidence type="ECO:0000256" key="3">
    <source>
        <dbReference type="ARBA" id="ARBA00023242"/>
    </source>
</evidence>
<dbReference type="AlphaFoldDB" id="A0A7J9KF49"/>
<evidence type="ECO:0000256" key="2">
    <source>
        <dbReference type="ARBA" id="ARBA00023125"/>
    </source>
</evidence>
<feature type="compositionally biased region" description="Polar residues" evidence="4">
    <location>
        <begin position="101"/>
        <end position="118"/>
    </location>
</feature>
<evidence type="ECO:0000313" key="8">
    <source>
        <dbReference type="Proteomes" id="UP000593575"/>
    </source>
</evidence>
<dbReference type="GO" id="GO:0005634">
    <property type="term" value="C:nucleus"/>
    <property type="evidence" value="ECO:0007669"/>
    <property type="project" value="UniProtKB-SubCell"/>
</dbReference>
<reference evidence="7 8" key="1">
    <citation type="journal article" date="2019" name="Genome Biol. Evol.">
        <title>Insights into the evolution of the New World diploid cottons (Gossypium, subgenus Houzingenia) based on genome sequencing.</title>
        <authorList>
            <person name="Grover C.E."/>
            <person name="Arick M.A. 2nd"/>
            <person name="Thrash A."/>
            <person name="Conover J.L."/>
            <person name="Sanders W.S."/>
            <person name="Peterson D.G."/>
            <person name="Frelichowski J.E."/>
            <person name="Scheffler J.A."/>
            <person name="Scheffler B.E."/>
            <person name="Wendel J.F."/>
        </authorList>
    </citation>
    <scope>NUCLEOTIDE SEQUENCE [LARGE SCALE GENOMIC DNA]</scope>
    <source>
        <strain evidence="7">6</strain>
        <tissue evidence="7">Leaf</tissue>
    </source>
</reference>
<feature type="domain" description="HTH myb-type" evidence="6">
    <location>
        <begin position="1"/>
        <end position="28"/>
    </location>
</feature>
<keyword evidence="2" id="KW-0238">DNA-binding</keyword>
<dbReference type="InterPro" id="IPR009057">
    <property type="entry name" value="Homeodomain-like_sf"/>
</dbReference>
<feature type="region of interest" description="Disordered" evidence="4">
    <location>
        <begin position="81"/>
        <end position="141"/>
    </location>
</feature>
<evidence type="ECO:0000256" key="1">
    <source>
        <dbReference type="ARBA" id="ARBA00004123"/>
    </source>
</evidence>
<dbReference type="SUPFAM" id="SSF46689">
    <property type="entry name" value="Homeodomain-like"/>
    <property type="match status" value="1"/>
</dbReference>
<comment type="caution">
    <text evidence="7">The sequence shown here is derived from an EMBL/GenBank/DDBJ whole genome shotgun (WGS) entry which is preliminary data.</text>
</comment>
<dbReference type="GO" id="GO:0003677">
    <property type="term" value="F:DNA binding"/>
    <property type="evidence" value="ECO:0007669"/>
    <property type="project" value="UniProtKB-KW"/>
</dbReference>
<dbReference type="EMBL" id="JABFAE010412687">
    <property type="protein sequence ID" value="MBA0845084.1"/>
    <property type="molecule type" value="Genomic_DNA"/>
</dbReference>
<evidence type="ECO:0000259" key="5">
    <source>
        <dbReference type="PROSITE" id="PS50090"/>
    </source>
</evidence>
<dbReference type="Gene3D" id="1.10.10.60">
    <property type="entry name" value="Homeodomain-like"/>
    <property type="match status" value="1"/>
</dbReference>
<dbReference type="InterPro" id="IPR001005">
    <property type="entry name" value="SANT/Myb"/>
</dbReference>
<dbReference type="InterPro" id="IPR017930">
    <property type="entry name" value="Myb_dom"/>
</dbReference>